<evidence type="ECO:0000256" key="4">
    <source>
        <dbReference type="ARBA" id="ARBA00022679"/>
    </source>
</evidence>
<evidence type="ECO:0000256" key="1">
    <source>
        <dbReference type="ARBA" id="ARBA00004533"/>
    </source>
</evidence>
<keyword evidence="2" id="KW-1003">Cell membrane</keyword>
<dbReference type="Pfam" id="PF03279">
    <property type="entry name" value="Lip_A_acyltrans"/>
    <property type="match status" value="1"/>
</dbReference>
<evidence type="ECO:0000256" key="5">
    <source>
        <dbReference type="ARBA" id="ARBA00023136"/>
    </source>
</evidence>
<evidence type="ECO:0000256" key="6">
    <source>
        <dbReference type="ARBA" id="ARBA00023315"/>
    </source>
</evidence>
<dbReference type="EMBL" id="JALBUU010000004">
    <property type="protein sequence ID" value="MCI0753917.1"/>
    <property type="molecule type" value="Genomic_DNA"/>
</dbReference>
<dbReference type="PANTHER" id="PTHR30606">
    <property type="entry name" value="LIPID A BIOSYNTHESIS LAUROYL ACYLTRANSFERASE"/>
    <property type="match status" value="1"/>
</dbReference>
<comment type="subcellular location">
    <subcellularLocation>
        <location evidence="1">Cell inner membrane</location>
    </subcellularLocation>
</comment>
<keyword evidence="5" id="KW-0472">Membrane</keyword>
<comment type="caution">
    <text evidence="7">The sequence shown here is derived from an EMBL/GenBank/DDBJ whole genome shotgun (WGS) entry which is preliminary data.</text>
</comment>
<dbReference type="PANTHER" id="PTHR30606:SF9">
    <property type="entry name" value="LIPID A BIOSYNTHESIS LAUROYLTRANSFERASE"/>
    <property type="match status" value="1"/>
</dbReference>
<dbReference type="InterPro" id="IPR004960">
    <property type="entry name" value="LipA_acyltrans"/>
</dbReference>
<evidence type="ECO:0000256" key="3">
    <source>
        <dbReference type="ARBA" id="ARBA00022519"/>
    </source>
</evidence>
<dbReference type="RefSeq" id="WP_241792856.1">
    <property type="nucleotide sequence ID" value="NZ_JALBUU010000004.1"/>
</dbReference>
<name>A0ABS9W3V9_9PROT</name>
<dbReference type="Proteomes" id="UP001201985">
    <property type="component" value="Unassembled WGS sequence"/>
</dbReference>
<keyword evidence="3" id="KW-0997">Cell inner membrane</keyword>
<dbReference type="CDD" id="cd07984">
    <property type="entry name" value="LPLAT_LABLAT-like"/>
    <property type="match status" value="1"/>
</dbReference>
<gene>
    <name evidence="7" type="ORF">MON41_09120</name>
</gene>
<evidence type="ECO:0000256" key="2">
    <source>
        <dbReference type="ARBA" id="ARBA00022475"/>
    </source>
</evidence>
<keyword evidence="4" id="KW-0808">Transferase</keyword>
<keyword evidence="8" id="KW-1185">Reference proteome</keyword>
<organism evidence="7 8">
    <name type="scientific">Teichococcus vastitatis</name>
    <dbReference type="NCBI Taxonomy" id="2307076"/>
    <lineage>
        <taxon>Bacteria</taxon>
        <taxon>Pseudomonadati</taxon>
        <taxon>Pseudomonadota</taxon>
        <taxon>Alphaproteobacteria</taxon>
        <taxon>Acetobacterales</taxon>
        <taxon>Roseomonadaceae</taxon>
        <taxon>Roseomonas</taxon>
    </lineage>
</organism>
<proteinExistence type="predicted"/>
<sequence>MAAKNRQWRWRIEAALVRGLLALSRRIGILRASALGGSVCRRIGPLLPVSNIARRNLQIAFPDSTADWQEEVLRGAWENLGRTMMELSHLRELQRTESGPGWELEGVEHIPPPGRPVIFFSAHLANWEILLRPSASTGHTVATFYRAPDNPLVDLLVRELRQDSMTLSLFPKGSRGARLALKHLAAGHCMGILVDQKMNDGLELPFFGHPAMTATGPAELALRFGCPVVPIHGERIGPCRFRLVIEKPLPAPEGNDHAAKVRSLTLMMNQAVEGWLRRRPQEWLWMHRRFPRSAYRS</sequence>
<reference evidence="7 8" key="1">
    <citation type="submission" date="2022-03" db="EMBL/GenBank/DDBJ databases">
        <title>Complete genome analysis of Roseomonas KG 17.1 : a prolific producer of plant growth promoters.</title>
        <authorList>
            <person name="Saadouli I."/>
            <person name="Najjari A."/>
            <person name="Mosbah A."/>
            <person name="Ouzari H.I."/>
        </authorList>
    </citation>
    <scope>NUCLEOTIDE SEQUENCE [LARGE SCALE GENOMIC DNA]</scope>
    <source>
        <strain evidence="7 8">KG17-1</strain>
    </source>
</reference>
<protein>
    <submittedName>
        <fullName evidence="7">Lauroyl acyltransferase</fullName>
    </submittedName>
</protein>
<evidence type="ECO:0000313" key="7">
    <source>
        <dbReference type="EMBL" id="MCI0753917.1"/>
    </source>
</evidence>
<keyword evidence="6 7" id="KW-0012">Acyltransferase</keyword>
<evidence type="ECO:0000313" key="8">
    <source>
        <dbReference type="Proteomes" id="UP001201985"/>
    </source>
</evidence>
<accession>A0ABS9W3V9</accession>
<dbReference type="GO" id="GO:0016746">
    <property type="term" value="F:acyltransferase activity"/>
    <property type="evidence" value="ECO:0007669"/>
    <property type="project" value="UniProtKB-KW"/>
</dbReference>